<evidence type="ECO:0000256" key="10">
    <source>
        <dbReference type="ARBA" id="ARBA00023004"/>
    </source>
</evidence>
<keyword evidence="13 14" id="KW-0326">Glycosidase</keyword>
<keyword evidence="12" id="KW-0234">DNA repair</keyword>
<proteinExistence type="inferred from homology"/>
<dbReference type="GO" id="GO:0046872">
    <property type="term" value="F:metal ion binding"/>
    <property type="evidence" value="ECO:0007669"/>
    <property type="project" value="UniProtKB-UniRule"/>
</dbReference>
<feature type="domain" description="HhH-GPD" evidence="15">
    <location>
        <begin position="44"/>
        <end position="195"/>
    </location>
</feature>
<evidence type="ECO:0000256" key="4">
    <source>
        <dbReference type="ARBA" id="ARBA00012045"/>
    </source>
</evidence>
<dbReference type="CDD" id="cd00056">
    <property type="entry name" value="ENDO3c"/>
    <property type="match status" value="1"/>
</dbReference>
<dbReference type="Proteomes" id="UP000050949">
    <property type="component" value="Unassembled WGS sequence"/>
</dbReference>
<dbReference type="PANTHER" id="PTHR42944:SF1">
    <property type="entry name" value="ADENINE DNA GLYCOSYLASE"/>
    <property type="match status" value="1"/>
</dbReference>
<dbReference type="InterPro" id="IPR023170">
    <property type="entry name" value="HhH_base_excis_C"/>
</dbReference>
<keyword evidence="8 14" id="KW-0227">DNA damage</keyword>
<dbReference type="Gene3D" id="3.90.79.10">
    <property type="entry name" value="Nucleoside Triphosphate Pyrophosphohydrolase"/>
    <property type="match status" value="1"/>
</dbReference>
<evidence type="ECO:0000256" key="6">
    <source>
        <dbReference type="ARBA" id="ARBA00022485"/>
    </source>
</evidence>
<evidence type="ECO:0000256" key="3">
    <source>
        <dbReference type="ARBA" id="ARBA00008343"/>
    </source>
</evidence>
<dbReference type="Pfam" id="PF14815">
    <property type="entry name" value="NUDIX_4"/>
    <property type="match status" value="1"/>
</dbReference>
<evidence type="ECO:0000256" key="2">
    <source>
        <dbReference type="ARBA" id="ARBA00002933"/>
    </source>
</evidence>
<dbReference type="AlphaFoldDB" id="A0A0R1XHX9"/>
<evidence type="ECO:0000256" key="1">
    <source>
        <dbReference type="ARBA" id="ARBA00000843"/>
    </source>
</evidence>
<dbReference type="InterPro" id="IPR044298">
    <property type="entry name" value="MIG/MutY"/>
</dbReference>
<gene>
    <name evidence="16" type="ORF">FC91_GL000309</name>
</gene>
<dbReference type="PANTHER" id="PTHR42944">
    <property type="entry name" value="ADENINE DNA GLYCOSYLASE"/>
    <property type="match status" value="1"/>
</dbReference>
<evidence type="ECO:0000256" key="12">
    <source>
        <dbReference type="ARBA" id="ARBA00023204"/>
    </source>
</evidence>
<evidence type="ECO:0000313" key="17">
    <source>
        <dbReference type="Proteomes" id="UP000050949"/>
    </source>
</evidence>
<dbReference type="RefSeq" id="WP_027829194.1">
    <property type="nucleotide sequence ID" value="NZ_AUEH01000044.1"/>
</dbReference>
<keyword evidence="9" id="KW-0378">Hydrolase</keyword>
<dbReference type="SUPFAM" id="SSF55811">
    <property type="entry name" value="Nudix"/>
    <property type="match status" value="1"/>
</dbReference>
<comment type="catalytic activity">
    <reaction evidence="1 14">
        <text>Hydrolyzes free adenine bases from 7,8-dihydro-8-oxoguanine:adenine mismatched double-stranded DNA, leaving an apurinic site.</text>
        <dbReference type="EC" id="3.2.2.31"/>
    </reaction>
</comment>
<keyword evidence="10 14" id="KW-0408">Iron</keyword>
<sequence>MIHWDDATIDRFQRALLTWYDAHGRDLPWRRDHDPYHVWLSEVMLQQTGVSTVISYYEKWLAHWPTIAELAAADEDAVLKEWAGLGYYSRARNLLKTARVITNERGGQWPQDAAGLKQLPGIGDYVAGAVASIAFGQPVPAIDGNAYRVFSRLLLIDTDIRSSAAKKVFNDAITPLIPADRPGDFNQAVMDLGSSYMRAKDPDSAHSPVAAFDAAYQQGVTDQYPVKAPKKKPVAKAYTALALLAPDGQVVWQQRPPRGLLADLWTWPLLTGDQQGASAPVLIQQLADEHGIILDPALVLRVQPVGENGVVHVFTHQRWTITVVQLTLADVPPLPANARWLPLTQQELALPTMQRKVSAYYNRNKAE</sequence>
<evidence type="ECO:0000256" key="11">
    <source>
        <dbReference type="ARBA" id="ARBA00023014"/>
    </source>
</evidence>
<keyword evidence="6" id="KW-0004">4Fe-4S</keyword>
<accession>A0A0R1XHX9</accession>
<dbReference type="GO" id="GO:0006298">
    <property type="term" value="P:mismatch repair"/>
    <property type="evidence" value="ECO:0007669"/>
    <property type="project" value="TreeGrafter"/>
</dbReference>
<dbReference type="InterPro" id="IPR011257">
    <property type="entry name" value="DNA_glycosylase"/>
</dbReference>
<keyword evidence="7" id="KW-0479">Metal-binding</keyword>
<evidence type="ECO:0000313" key="16">
    <source>
        <dbReference type="EMBL" id="KRM29815.1"/>
    </source>
</evidence>
<name>A0A0R1XHX9_9LACO</name>
<dbReference type="NCBIfam" id="TIGR01084">
    <property type="entry name" value="mutY"/>
    <property type="match status" value="1"/>
</dbReference>
<dbReference type="CDD" id="cd03431">
    <property type="entry name" value="NUDIX_DNA_Glycosylase_C-MutY"/>
    <property type="match status" value="1"/>
</dbReference>
<dbReference type="Gene3D" id="1.10.340.30">
    <property type="entry name" value="Hypothetical protein, domain 2"/>
    <property type="match status" value="1"/>
</dbReference>
<dbReference type="EC" id="3.2.2.31" evidence="4 14"/>
<dbReference type="InterPro" id="IPR029119">
    <property type="entry name" value="MutY_C"/>
</dbReference>
<dbReference type="Gene3D" id="1.10.1670.10">
    <property type="entry name" value="Helix-hairpin-Helix base-excision DNA repair enzymes (C-terminal)"/>
    <property type="match status" value="1"/>
</dbReference>
<evidence type="ECO:0000259" key="15">
    <source>
        <dbReference type="SMART" id="SM00478"/>
    </source>
</evidence>
<evidence type="ECO:0000256" key="5">
    <source>
        <dbReference type="ARBA" id="ARBA00022023"/>
    </source>
</evidence>
<evidence type="ECO:0000256" key="13">
    <source>
        <dbReference type="ARBA" id="ARBA00023295"/>
    </source>
</evidence>
<dbReference type="GO" id="GO:0000701">
    <property type="term" value="F:purine-specific mismatch base pair DNA N-glycosylase activity"/>
    <property type="evidence" value="ECO:0007669"/>
    <property type="project" value="UniProtKB-EC"/>
</dbReference>
<dbReference type="GO" id="GO:0006284">
    <property type="term" value="P:base-excision repair"/>
    <property type="evidence" value="ECO:0007669"/>
    <property type="project" value="UniProtKB-UniRule"/>
</dbReference>
<dbReference type="SUPFAM" id="SSF48150">
    <property type="entry name" value="DNA-glycosylase"/>
    <property type="match status" value="1"/>
</dbReference>
<keyword evidence="11" id="KW-0411">Iron-sulfur</keyword>
<dbReference type="FunFam" id="1.10.340.30:FF:000002">
    <property type="entry name" value="Adenine DNA glycosylase"/>
    <property type="match status" value="1"/>
</dbReference>
<dbReference type="GO" id="GO:0034039">
    <property type="term" value="F:8-oxo-7,8-dihydroguanine DNA N-glycosylase activity"/>
    <property type="evidence" value="ECO:0007669"/>
    <property type="project" value="TreeGrafter"/>
</dbReference>
<dbReference type="GO" id="GO:0051539">
    <property type="term" value="F:4 iron, 4 sulfur cluster binding"/>
    <property type="evidence" value="ECO:0007669"/>
    <property type="project" value="UniProtKB-UniRule"/>
</dbReference>
<evidence type="ECO:0000256" key="7">
    <source>
        <dbReference type="ARBA" id="ARBA00022723"/>
    </source>
</evidence>
<dbReference type="InterPro" id="IPR015797">
    <property type="entry name" value="NUDIX_hydrolase-like_dom_sf"/>
</dbReference>
<dbReference type="InterPro" id="IPR005760">
    <property type="entry name" value="A/G_AdeGlyc_MutY"/>
</dbReference>
<dbReference type="SMART" id="SM00478">
    <property type="entry name" value="ENDO3c"/>
    <property type="match status" value="1"/>
</dbReference>
<organism evidence="16 17">
    <name type="scientific">Schleiferilactobacillus harbinensis DSM 16991</name>
    <dbReference type="NCBI Taxonomy" id="1122147"/>
    <lineage>
        <taxon>Bacteria</taxon>
        <taxon>Bacillati</taxon>
        <taxon>Bacillota</taxon>
        <taxon>Bacilli</taxon>
        <taxon>Lactobacillales</taxon>
        <taxon>Lactobacillaceae</taxon>
        <taxon>Schleiferilactobacillus</taxon>
    </lineage>
</organism>
<reference evidence="16 17" key="1">
    <citation type="journal article" date="2015" name="Genome Announc.">
        <title>Expanding the biotechnology potential of lactobacilli through comparative genomics of 213 strains and associated genera.</title>
        <authorList>
            <person name="Sun Z."/>
            <person name="Harris H.M."/>
            <person name="McCann A."/>
            <person name="Guo C."/>
            <person name="Argimon S."/>
            <person name="Zhang W."/>
            <person name="Yang X."/>
            <person name="Jeffery I.B."/>
            <person name="Cooney J.C."/>
            <person name="Kagawa T.F."/>
            <person name="Liu W."/>
            <person name="Song Y."/>
            <person name="Salvetti E."/>
            <person name="Wrobel A."/>
            <person name="Rasinkangas P."/>
            <person name="Parkhill J."/>
            <person name="Rea M.C."/>
            <person name="O'Sullivan O."/>
            <person name="Ritari J."/>
            <person name="Douillard F.P."/>
            <person name="Paul Ross R."/>
            <person name="Yang R."/>
            <person name="Briner A.E."/>
            <person name="Felis G.E."/>
            <person name="de Vos W.M."/>
            <person name="Barrangou R."/>
            <person name="Klaenhammer T.R."/>
            <person name="Caufield P.W."/>
            <person name="Cui Y."/>
            <person name="Zhang H."/>
            <person name="O'Toole P.W."/>
        </authorList>
    </citation>
    <scope>NUCLEOTIDE SEQUENCE [LARGE SCALE GENOMIC DNA]</scope>
    <source>
        <strain evidence="16 17">DSM 16991</strain>
    </source>
</reference>
<comment type="function">
    <text evidence="2">Adenine glycosylase active on G-A mispairs. MutY also corrects error-prone DNA synthesis past GO lesions which are due to the oxidatively damaged form of guanine: 7,8-dihydro-8-oxoguanine (8-oxo-dGTP).</text>
</comment>
<dbReference type="Pfam" id="PF00730">
    <property type="entry name" value="HhH-GPD"/>
    <property type="match status" value="1"/>
</dbReference>
<comment type="caution">
    <text evidence="16">The sequence shown here is derived from an EMBL/GenBank/DDBJ whole genome shotgun (WGS) entry which is preliminary data.</text>
</comment>
<dbReference type="OrthoDB" id="9802365at2"/>
<dbReference type="GO" id="GO:0032357">
    <property type="term" value="F:oxidized purine DNA binding"/>
    <property type="evidence" value="ECO:0007669"/>
    <property type="project" value="TreeGrafter"/>
</dbReference>
<protein>
    <recommendedName>
        <fullName evidence="5 14">Adenine DNA glycosylase</fullName>
        <ecNumber evidence="4 14">3.2.2.31</ecNumber>
    </recommendedName>
</protein>
<comment type="cofactor">
    <cofactor evidence="14">
        <name>[4Fe-4S] cluster</name>
        <dbReference type="ChEBI" id="CHEBI:49883"/>
    </cofactor>
    <text evidence="14">Binds 1 [4Fe-4S] cluster.</text>
</comment>
<dbReference type="eggNOG" id="COG1194">
    <property type="taxonomic scope" value="Bacteria"/>
</dbReference>
<dbReference type="GO" id="GO:0035485">
    <property type="term" value="F:adenine/guanine mispair binding"/>
    <property type="evidence" value="ECO:0007669"/>
    <property type="project" value="TreeGrafter"/>
</dbReference>
<dbReference type="InterPro" id="IPR003265">
    <property type="entry name" value="HhH-GPD_domain"/>
</dbReference>
<dbReference type="EMBL" id="AZFW01000010">
    <property type="protein sequence ID" value="KRM29815.1"/>
    <property type="molecule type" value="Genomic_DNA"/>
</dbReference>
<evidence type="ECO:0000256" key="8">
    <source>
        <dbReference type="ARBA" id="ARBA00022763"/>
    </source>
</evidence>
<evidence type="ECO:0000256" key="9">
    <source>
        <dbReference type="ARBA" id="ARBA00022801"/>
    </source>
</evidence>
<comment type="similarity">
    <text evidence="3 14">Belongs to the Nth/MutY family.</text>
</comment>
<dbReference type="PATRIC" id="fig|1122147.4.peg.322"/>
<evidence type="ECO:0000256" key="14">
    <source>
        <dbReference type="RuleBase" id="RU365096"/>
    </source>
</evidence>